<dbReference type="Gene3D" id="3.40.50.2300">
    <property type="match status" value="1"/>
</dbReference>
<dbReference type="InterPro" id="IPR017867">
    <property type="entry name" value="Tyr_phospatase_low_mol_wt"/>
</dbReference>
<evidence type="ECO:0000259" key="7">
    <source>
        <dbReference type="SMART" id="SM00226"/>
    </source>
</evidence>
<feature type="domain" description="Phosphotyrosine protein phosphatase I" evidence="7">
    <location>
        <begin position="2"/>
        <end position="156"/>
    </location>
</feature>
<feature type="active site" description="Proton donor" evidence="6">
    <location>
        <position position="130"/>
    </location>
</feature>
<dbReference type="SUPFAM" id="SSF52788">
    <property type="entry name" value="Phosphotyrosine protein phosphatases I"/>
    <property type="match status" value="1"/>
</dbReference>
<keyword evidence="3" id="KW-0963">Cytoplasm</keyword>
<protein>
    <submittedName>
        <fullName evidence="8">Protein tyrosine phosphatase</fullName>
    </submittedName>
</protein>
<dbReference type="PANTHER" id="PTHR11717">
    <property type="entry name" value="LOW MOLECULAR WEIGHT PROTEIN TYROSINE PHOSPHATASE"/>
    <property type="match status" value="1"/>
</dbReference>
<proteinExistence type="inferred from homology"/>
<dbReference type="CDD" id="cd16343">
    <property type="entry name" value="LMWPTP"/>
    <property type="match status" value="1"/>
</dbReference>
<dbReference type="InterPro" id="IPR023485">
    <property type="entry name" value="Ptyr_pPase"/>
</dbReference>
<dbReference type="PRINTS" id="PR00719">
    <property type="entry name" value="LMWPTPASE"/>
</dbReference>
<comment type="subcellular location">
    <subcellularLocation>
        <location evidence="1">Cytoplasm</location>
    </subcellularLocation>
</comment>
<dbReference type="SMART" id="SM00226">
    <property type="entry name" value="LMWPc"/>
    <property type="match status" value="1"/>
</dbReference>
<evidence type="ECO:0000256" key="1">
    <source>
        <dbReference type="ARBA" id="ARBA00004496"/>
    </source>
</evidence>
<sequence length="164" mass="19022">MNRVLFVCLGNICRSPMAEAIFQNLLEKNAQTKAWSCDSAGTSNYHPGERPDRRTLQVLNKYGIQTQHRARQILHHDFEEFSYLIAMDDQHLEHMLRMQKSLPQNQAQILRMIDFISDDQNPSRHQEIPDPYYGDLSDFEAVYQLLKPGCENLLSHILSHAQAL</sequence>
<reference evidence="8 9" key="1">
    <citation type="submission" date="2017-09" db="EMBL/GenBank/DDBJ databases">
        <title>Depth-based differentiation of microbial function through sediment-hosted aquifers and enrichment of novel symbionts in the deep terrestrial subsurface.</title>
        <authorList>
            <person name="Probst A.J."/>
            <person name="Ladd B."/>
            <person name="Jarett J.K."/>
            <person name="Geller-Mcgrath D.E."/>
            <person name="Sieber C.M."/>
            <person name="Emerson J.B."/>
            <person name="Anantharaman K."/>
            <person name="Thomas B.C."/>
            <person name="Malmstrom R."/>
            <person name="Stieglmeier M."/>
            <person name="Klingl A."/>
            <person name="Woyke T."/>
            <person name="Ryan C.M."/>
            <person name="Banfield J.F."/>
        </authorList>
    </citation>
    <scope>NUCLEOTIDE SEQUENCE [LARGE SCALE GENOMIC DNA]</scope>
    <source>
        <strain evidence="8">CG17_big_fil_post_rev_8_21_14_2_50_48_46</strain>
    </source>
</reference>
<comment type="similarity">
    <text evidence="2">Belongs to the low molecular weight phosphotyrosine protein phosphatase family.</text>
</comment>
<dbReference type="InterPro" id="IPR036196">
    <property type="entry name" value="Ptyr_pPase_sf"/>
</dbReference>
<comment type="caution">
    <text evidence="8">The sequence shown here is derived from an EMBL/GenBank/DDBJ whole genome shotgun (WGS) entry which is preliminary data.</text>
</comment>
<evidence type="ECO:0000256" key="5">
    <source>
        <dbReference type="ARBA" id="ARBA00022912"/>
    </source>
</evidence>
<dbReference type="Proteomes" id="UP000231019">
    <property type="component" value="Unassembled WGS sequence"/>
</dbReference>
<accession>A0A2M7FYC8</accession>
<keyword evidence="5" id="KW-0904">Protein phosphatase</keyword>
<keyword evidence="4" id="KW-0378">Hydrolase</keyword>
<dbReference type="GO" id="GO:0004725">
    <property type="term" value="F:protein tyrosine phosphatase activity"/>
    <property type="evidence" value="ECO:0007669"/>
    <property type="project" value="InterPro"/>
</dbReference>
<gene>
    <name evidence="8" type="ORF">COW36_23640</name>
</gene>
<feature type="active site" description="Nucleophile" evidence="6">
    <location>
        <position position="8"/>
    </location>
</feature>
<evidence type="ECO:0000256" key="4">
    <source>
        <dbReference type="ARBA" id="ARBA00022801"/>
    </source>
</evidence>
<dbReference type="PANTHER" id="PTHR11717:SF7">
    <property type="entry name" value="LOW MOLECULAR WEIGHT PHOSPHOTYROSINE PROTEIN PHOSPHATASE"/>
    <property type="match status" value="1"/>
</dbReference>
<dbReference type="Pfam" id="PF01451">
    <property type="entry name" value="LMWPc"/>
    <property type="match status" value="1"/>
</dbReference>
<evidence type="ECO:0000256" key="6">
    <source>
        <dbReference type="PIRSR" id="PIRSR617867-1"/>
    </source>
</evidence>
<evidence type="ECO:0000313" key="9">
    <source>
        <dbReference type="Proteomes" id="UP000231019"/>
    </source>
</evidence>
<evidence type="ECO:0000256" key="2">
    <source>
        <dbReference type="ARBA" id="ARBA00011063"/>
    </source>
</evidence>
<dbReference type="InterPro" id="IPR050438">
    <property type="entry name" value="LMW_PTPase"/>
</dbReference>
<feature type="active site" evidence="6">
    <location>
        <position position="14"/>
    </location>
</feature>
<dbReference type="AlphaFoldDB" id="A0A2M7FYC8"/>
<dbReference type="GO" id="GO:0005737">
    <property type="term" value="C:cytoplasm"/>
    <property type="evidence" value="ECO:0007669"/>
    <property type="project" value="UniProtKB-SubCell"/>
</dbReference>
<dbReference type="EMBL" id="PFFQ01000065">
    <property type="protein sequence ID" value="PIW14030.1"/>
    <property type="molecule type" value="Genomic_DNA"/>
</dbReference>
<evidence type="ECO:0000256" key="3">
    <source>
        <dbReference type="ARBA" id="ARBA00022490"/>
    </source>
</evidence>
<name>A0A2M7FYC8_9BACT</name>
<organism evidence="8 9">
    <name type="scientific">bacterium (Candidatus Blackallbacteria) CG17_big_fil_post_rev_8_21_14_2_50_48_46</name>
    <dbReference type="NCBI Taxonomy" id="2014261"/>
    <lineage>
        <taxon>Bacteria</taxon>
        <taxon>Candidatus Blackallbacteria</taxon>
    </lineage>
</organism>
<evidence type="ECO:0000313" key="8">
    <source>
        <dbReference type="EMBL" id="PIW14030.1"/>
    </source>
</evidence>
<dbReference type="FunFam" id="3.40.50.2300:FF:000105">
    <property type="entry name" value="Low molecular weight phosphotyrosine protein"/>
    <property type="match status" value="1"/>
</dbReference>